<dbReference type="InterPro" id="IPR011990">
    <property type="entry name" value="TPR-like_helical_dom_sf"/>
</dbReference>
<comment type="caution">
    <text evidence="8">The sequence shown here is derived from an EMBL/GenBank/DDBJ whole genome shotgun (WGS) entry which is preliminary data.</text>
</comment>
<dbReference type="Pfam" id="PF14322">
    <property type="entry name" value="SusD-like_3"/>
    <property type="match status" value="1"/>
</dbReference>
<sequence length="497" mass="55682">MIKMKSIYSFSKYRLMHNRRIEGLTILLMVAALSIASCKKFVDVHAPITSLTGQNVFTNDATAASVLTGIYGLIGSGSVYTGANGISLRSGLSADELTLASGTFFGNNQQLYQNNLSAQIQLSPSYWEDYYQKLLTVNSALEGLNASKALTNAVKNQLLGEAYFLRGFFHFYLVNFYGEVPLSLTSDWRKNAVASRTAKNQVLQHVIEDLKQAQDLLSDKYVKSDALTFYKDGSEERIRPTKWAAAAILARAYLYTGDWANAETQATLVINNNSLYSLNTLAKAFNKNNPEAIWQIQYVNNDRNTEGYHFILSGLPNFLRPTYLSSFLLGAFESGDKRRGEWVGGYSSGSDTFYFPKKYKAQSNPNNSEYLMVLRIAEQYLIRAEARAQQNNLTGAIDDLDKIRQRATLPLVAVTNPAISKSALLDAILHERQVELFTEWGHRWFDLKRTGKIDAVMGTVLPVKRPGFTWNTNWQLYPLLQGDINLNPNLAPNNPGY</sequence>
<feature type="domain" description="SusD-like N-terminal" evidence="7">
    <location>
        <begin position="106"/>
        <end position="254"/>
    </location>
</feature>
<proteinExistence type="inferred from homology"/>
<evidence type="ECO:0000256" key="5">
    <source>
        <dbReference type="ARBA" id="ARBA00023237"/>
    </source>
</evidence>
<accession>A0A4S8HVB6</accession>
<organism evidence="8 9">
    <name type="scientific">Niastella caeni</name>
    <dbReference type="NCBI Taxonomy" id="2569763"/>
    <lineage>
        <taxon>Bacteria</taxon>
        <taxon>Pseudomonadati</taxon>
        <taxon>Bacteroidota</taxon>
        <taxon>Chitinophagia</taxon>
        <taxon>Chitinophagales</taxon>
        <taxon>Chitinophagaceae</taxon>
        <taxon>Niastella</taxon>
    </lineage>
</organism>
<dbReference type="Proteomes" id="UP000306918">
    <property type="component" value="Unassembled WGS sequence"/>
</dbReference>
<dbReference type="Pfam" id="PF07980">
    <property type="entry name" value="SusD_RagB"/>
    <property type="match status" value="1"/>
</dbReference>
<dbReference type="AlphaFoldDB" id="A0A4S8HVB6"/>
<dbReference type="InterPro" id="IPR012944">
    <property type="entry name" value="SusD_RagB_dom"/>
</dbReference>
<keyword evidence="5" id="KW-0998">Cell outer membrane</keyword>
<protein>
    <submittedName>
        <fullName evidence="8">RagB/SusD family nutrient uptake outer membrane protein</fullName>
    </submittedName>
</protein>
<comment type="similarity">
    <text evidence="2">Belongs to the SusD family.</text>
</comment>
<evidence type="ECO:0000259" key="7">
    <source>
        <dbReference type="Pfam" id="PF14322"/>
    </source>
</evidence>
<dbReference type="SUPFAM" id="SSF48452">
    <property type="entry name" value="TPR-like"/>
    <property type="match status" value="1"/>
</dbReference>
<keyword evidence="3" id="KW-0732">Signal</keyword>
<feature type="domain" description="RagB/SusD" evidence="6">
    <location>
        <begin position="350"/>
        <end position="497"/>
    </location>
</feature>
<dbReference type="OrthoDB" id="621570at2"/>
<evidence type="ECO:0000256" key="3">
    <source>
        <dbReference type="ARBA" id="ARBA00022729"/>
    </source>
</evidence>
<evidence type="ECO:0000313" key="8">
    <source>
        <dbReference type="EMBL" id="THU39608.1"/>
    </source>
</evidence>
<dbReference type="EMBL" id="STFF01000003">
    <property type="protein sequence ID" value="THU39608.1"/>
    <property type="molecule type" value="Genomic_DNA"/>
</dbReference>
<name>A0A4S8HVB6_9BACT</name>
<evidence type="ECO:0000256" key="1">
    <source>
        <dbReference type="ARBA" id="ARBA00004442"/>
    </source>
</evidence>
<gene>
    <name evidence="8" type="ORF">FAM09_13995</name>
</gene>
<evidence type="ECO:0000259" key="6">
    <source>
        <dbReference type="Pfam" id="PF07980"/>
    </source>
</evidence>
<dbReference type="GO" id="GO:0009279">
    <property type="term" value="C:cell outer membrane"/>
    <property type="evidence" value="ECO:0007669"/>
    <property type="project" value="UniProtKB-SubCell"/>
</dbReference>
<keyword evidence="4" id="KW-0472">Membrane</keyword>
<evidence type="ECO:0000313" key="9">
    <source>
        <dbReference type="Proteomes" id="UP000306918"/>
    </source>
</evidence>
<dbReference type="CDD" id="cd08977">
    <property type="entry name" value="SusD"/>
    <property type="match status" value="1"/>
</dbReference>
<comment type="subcellular location">
    <subcellularLocation>
        <location evidence="1">Cell outer membrane</location>
    </subcellularLocation>
</comment>
<reference evidence="8 9" key="1">
    <citation type="submission" date="2019-04" db="EMBL/GenBank/DDBJ databases">
        <title>Niastella caeni sp. nov., isolated from activated sludge.</title>
        <authorList>
            <person name="Sheng M."/>
        </authorList>
    </citation>
    <scope>NUCLEOTIDE SEQUENCE [LARGE SCALE GENOMIC DNA]</scope>
    <source>
        <strain evidence="8 9">HX-2-15</strain>
    </source>
</reference>
<evidence type="ECO:0000256" key="4">
    <source>
        <dbReference type="ARBA" id="ARBA00023136"/>
    </source>
</evidence>
<evidence type="ECO:0000256" key="2">
    <source>
        <dbReference type="ARBA" id="ARBA00006275"/>
    </source>
</evidence>
<dbReference type="InterPro" id="IPR033985">
    <property type="entry name" value="SusD-like_N"/>
</dbReference>
<dbReference type="Gene3D" id="1.25.40.390">
    <property type="match status" value="1"/>
</dbReference>
<keyword evidence="9" id="KW-1185">Reference proteome</keyword>